<comment type="caution">
    <text evidence="15">The sequence shown here is derived from an EMBL/GenBank/DDBJ whole genome shotgun (WGS) entry which is preliminary data.</text>
</comment>
<dbReference type="GO" id="GO:0008237">
    <property type="term" value="F:metallopeptidase activity"/>
    <property type="evidence" value="ECO:0007669"/>
    <property type="project" value="UniProtKB-KW"/>
</dbReference>
<comment type="subcellular location">
    <subcellularLocation>
        <location evidence="2">Cell membrane</location>
        <topology evidence="2">Multi-pass membrane protein</topology>
    </subcellularLocation>
</comment>
<sequence length="208" mass="23255">MFGINSDTIYWIILAVPTILIASTVHEYAHGWAAYKLGDPTAKAAGRLTLNPLKHIDPIGALSMILFRFGWSKPVPINEYNFERREVDTALTALAGPVSNLLLALFAGLINLVFRPDSSSIFAVILMVFASINISLAVFNLIPIPPLDGHKIVRAILPKKIRYYWEKLEKFSIIIILLFILPISPLSTWTMNFLSFVMTKLLTLLGFL</sequence>
<dbReference type="PATRIC" id="fig|1619090.3.peg.339"/>
<name>A0A0G0DDT0_9BACT</name>
<protein>
    <submittedName>
        <fullName evidence="15">Conserved hypothetical membrane protein</fullName>
    </submittedName>
</protein>
<keyword evidence="4" id="KW-1003">Cell membrane</keyword>
<keyword evidence="8" id="KW-0378">Hydrolase</keyword>
<feature type="domain" description="Peptidase M50" evidence="14">
    <location>
        <begin position="119"/>
        <end position="179"/>
    </location>
</feature>
<keyword evidence="11" id="KW-0482">Metalloprotease</keyword>
<dbReference type="GO" id="GO:0006508">
    <property type="term" value="P:proteolysis"/>
    <property type="evidence" value="ECO:0007669"/>
    <property type="project" value="UniProtKB-KW"/>
</dbReference>
<dbReference type="PANTHER" id="PTHR35864:SF1">
    <property type="entry name" value="ZINC METALLOPROTEASE YWHC-RELATED"/>
    <property type="match status" value="1"/>
</dbReference>
<dbReference type="GO" id="GO:0005886">
    <property type="term" value="C:plasma membrane"/>
    <property type="evidence" value="ECO:0007669"/>
    <property type="project" value="UniProtKB-SubCell"/>
</dbReference>
<keyword evidence="12 13" id="KW-0472">Membrane</keyword>
<feature type="transmembrane region" description="Helical" evidence="13">
    <location>
        <begin position="91"/>
        <end position="114"/>
    </location>
</feature>
<keyword evidence="10 13" id="KW-1133">Transmembrane helix</keyword>
<evidence type="ECO:0000256" key="4">
    <source>
        <dbReference type="ARBA" id="ARBA00022475"/>
    </source>
</evidence>
<gene>
    <name evidence="15" type="ORF">UR96_C0013G0008</name>
</gene>
<evidence type="ECO:0000313" key="15">
    <source>
        <dbReference type="EMBL" id="KKP92439.1"/>
    </source>
</evidence>
<dbReference type="InterPro" id="IPR008915">
    <property type="entry name" value="Peptidase_M50"/>
</dbReference>
<dbReference type="Pfam" id="PF02163">
    <property type="entry name" value="Peptidase_M50"/>
    <property type="match status" value="1"/>
</dbReference>
<evidence type="ECO:0000256" key="10">
    <source>
        <dbReference type="ARBA" id="ARBA00022989"/>
    </source>
</evidence>
<evidence type="ECO:0000256" key="13">
    <source>
        <dbReference type="SAM" id="Phobius"/>
    </source>
</evidence>
<accession>A0A0G0DDT0</accession>
<dbReference type="Proteomes" id="UP000034140">
    <property type="component" value="Unassembled WGS sequence"/>
</dbReference>
<dbReference type="AlphaFoldDB" id="A0A0G0DDT0"/>
<evidence type="ECO:0000256" key="8">
    <source>
        <dbReference type="ARBA" id="ARBA00022801"/>
    </source>
</evidence>
<comment type="cofactor">
    <cofactor evidence="1">
        <name>Zn(2+)</name>
        <dbReference type="ChEBI" id="CHEBI:29105"/>
    </cofactor>
</comment>
<feature type="transmembrane region" description="Helical" evidence="13">
    <location>
        <begin position="9"/>
        <end position="35"/>
    </location>
</feature>
<keyword evidence="9" id="KW-0862">Zinc</keyword>
<feature type="transmembrane region" description="Helical" evidence="13">
    <location>
        <begin position="163"/>
        <end position="183"/>
    </location>
</feature>
<evidence type="ECO:0000256" key="5">
    <source>
        <dbReference type="ARBA" id="ARBA00022670"/>
    </source>
</evidence>
<evidence type="ECO:0000256" key="12">
    <source>
        <dbReference type="ARBA" id="ARBA00023136"/>
    </source>
</evidence>
<organism evidence="15 16">
    <name type="scientific">candidate division WS6 bacterium GW2011_GWC1_36_11</name>
    <dbReference type="NCBI Taxonomy" id="1619090"/>
    <lineage>
        <taxon>Bacteria</taxon>
        <taxon>Candidatus Dojkabacteria</taxon>
    </lineage>
</organism>
<evidence type="ECO:0000256" key="11">
    <source>
        <dbReference type="ARBA" id="ARBA00023049"/>
    </source>
</evidence>
<reference evidence="15 16" key="1">
    <citation type="journal article" date="2015" name="Nature">
        <title>rRNA introns, odd ribosomes, and small enigmatic genomes across a large radiation of phyla.</title>
        <authorList>
            <person name="Brown C.T."/>
            <person name="Hug L.A."/>
            <person name="Thomas B.C."/>
            <person name="Sharon I."/>
            <person name="Castelle C.J."/>
            <person name="Singh A."/>
            <person name="Wilkins M.J."/>
            <person name="Williams K.H."/>
            <person name="Banfield J.F."/>
        </authorList>
    </citation>
    <scope>NUCLEOTIDE SEQUENCE [LARGE SCALE GENOMIC DNA]</scope>
</reference>
<dbReference type="EMBL" id="LBRE01000013">
    <property type="protein sequence ID" value="KKP92439.1"/>
    <property type="molecule type" value="Genomic_DNA"/>
</dbReference>
<comment type="similarity">
    <text evidence="3">Belongs to the peptidase M50B family.</text>
</comment>
<dbReference type="CDD" id="cd06158">
    <property type="entry name" value="S2P-M50_like_1"/>
    <property type="match status" value="1"/>
</dbReference>
<keyword evidence="6 13" id="KW-0812">Transmembrane</keyword>
<dbReference type="InterPro" id="IPR052348">
    <property type="entry name" value="Metallopeptidase_M50B"/>
</dbReference>
<evidence type="ECO:0000256" key="7">
    <source>
        <dbReference type="ARBA" id="ARBA00022723"/>
    </source>
</evidence>
<feature type="transmembrane region" description="Helical" evidence="13">
    <location>
        <begin position="120"/>
        <end position="142"/>
    </location>
</feature>
<proteinExistence type="inferred from homology"/>
<keyword evidence="5" id="KW-0645">Protease</keyword>
<evidence type="ECO:0000259" key="14">
    <source>
        <dbReference type="Pfam" id="PF02163"/>
    </source>
</evidence>
<keyword evidence="7" id="KW-0479">Metal-binding</keyword>
<evidence type="ECO:0000313" key="16">
    <source>
        <dbReference type="Proteomes" id="UP000034140"/>
    </source>
</evidence>
<dbReference type="GO" id="GO:0046872">
    <property type="term" value="F:metal ion binding"/>
    <property type="evidence" value="ECO:0007669"/>
    <property type="project" value="UniProtKB-KW"/>
</dbReference>
<dbReference type="PANTHER" id="PTHR35864">
    <property type="entry name" value="ZINC METALLOPROTEASE MJ0611-RELATED"/>
    <property type="match status" value="1"/>
</dbReference>
<evidence type="ECO:0000256" key="2">
    <source>
        <dbReference type="ARBA" id="ARBA00004651"/>
    </source>
</evidence>
<evidence type="ECO:0000256" key="1">
    <source>
        <dbReference type="ARBA" id="ARBA00001947"/>
    </source>
</evidence>
<evidence type="ECO:0000256" key="6">
    <source>
        <dbReference type="ARBA" id="ARBA00022692"/>
    </source>
</evidence>
<evidence type="ECO:0000256" key="9">
    <source>
        <dbReference type="ARBA" id="ARBA00022833"/>
    </source>
</evidence>
<dbReference type="InterPro" id="IPR044537">
    <property type="entry name" value="Rip2-like"/>
</dbReference>
<evidence type="ECO:0000256" key="3">
    <source>
        <dbReference type="ARBA" id="ARBA00007931"/>
    </source>
</evidence>